<accession>A0AAD9GDV6</accession>
<feature type="coiled-coil region" evidence="1">
    <location>
        <begin position="245"/>
        <end position="295"/>
    </location>
</feature>
<evidence type="ECO:0000313" key="3">
    <source>
        <dbReference type="EMBL" id="KAK1936640.1"/>
    </source>
</evidence>
<reference evidence="3" key="1">
    <citation type="submission" date="2023-08" db="EMBL/GenBank/DDBJ databases">
        <title>Reference Genome Resource for the Citrus Pathogen Phytophthora citrophthora.</title>
        <authorList>
            <person name="Moller H."/>
            <person name="Coetzee B."/>
            <person name="Rose L.J."/>
            <person name="Van Niekerk J.M."/>
        </authorList>
    </citation>
    <scope>NUCLEOTIDE SEQUENCE</scope>
    <source>
        <strain evidence="3">STE-U-9442</strain>
    </source>
</reference>
<feature type="coiled-coil region" evidence="1">
    <location>
        <begin position="331"/>
        <end position="388"/>
    </location>
</feature>
<name>A0AAD9GDV6_9STRA</name>
<dbReference type="EMBL" id="JASMQC010000021">
    <property type="protein sequence ID" value="KAK1936640.1"/>
    <property type="molecule type" value="Genomic_DNA"/>
</dbReference>
<organism evidence="3 4">
    <name type="scientific">Phytophthora citrophthora</name>
    <dbReference type="NCBI Taxonomy" id="4793"/>
    <lineage>
        <taxon>Eukaryota</taxon>
        <taxon>Sar</taxon>
        <taxon>Stramenopiles</taxon>
        <taxon>Oomycota</taxon>
        <taxon>Peronosporomycetes</taxon>
        <taxon>Peronosporales</taxon>
        <taxon>Peronosporaceae</taxon>
        <taxon>Phytophthora</taxon>
    </lineage>
</organism>
<keyword evidence="4" id="KW-1185">Reference proteome</keyword>
<evidence type="ECO:0000313" key="4">
    <source>
        <dbReference type="Proteomes" id="UP001259832"/>
    </source>
</evidence>
<proteinExistence type="predicted"/>
<dbReference type="AlphaFoldDB" id="A0AAD9GDV6"/>
<gene>
    <name evidence="3" type="ORF">P3T76_010075</name>
</gene>
<comment type="caution">
    <text evidence="3">The sequence shown here is derived from an EMBL/GenBank/DDBJ whole genome shotgun (WGS) entry which is preliminary data.</text>
</comment>
<feature type="region of interest" description="Disordered" evidence="2">
    <location>
        <begin position="30"/>
        <end position="50"/>
    </location>
</feature>
<keyword evidence="1" id="KW-0175">Coiled coil</keyword>
<sequence>MCTSASLTMRADHAVSQRLQQAAAQLQDAIRSTRRRRQTKGDAAESPVGKAWELEPTVLLTSDRGDALSDDTSELQQNDEIDSIDTSIESESVAQTPTKNEQVRAVEAVYDNQQIMHAVEKDMRKALGWMQQDVERQARENRTVRETLTQAIHDITDVIADFVSSEAAGKMLRTAAAATGISPDRDSNAAMSQLAPDKVDELIDLWDDALVSWRERNLVEKQKLMESFTHFEEECLARMKAGEASHRLEQERLALEANQQQMIDEDYSSRLAQKLENANSIIESLRAERKHLSAIATAQTIETDEKNDKESELTIRVKSSEINDLRSEAALAEQTQRANELEARLQMLLEECKAPQHRRDPPRTTEVVQLHRQKLELLEGRMQDVLQQVACDHEQFEYEQAKWALEKRHHREKYDEVLDASVKVLKVLIIREKLMKKNERAHKRSSQENQEKQLELACQATTLQGIATELMQQSAMVLLVLQQLSVLKANVSQHQDTPNNWTLPAKPIQMKNMIKRLKKVEIALGRHDWASLTPTAVPTTKVCPYPALLFNLFLVAIIPATTNAEACNTKACTLDCQPGQKFVLQTGTCIRALCPPIQVCVAESSTSCIKDCAGFQECRVYEPDGSEYCADVCAEGRCPADSACELQEVQCIRTPCPPMATSKMRGFLLLLLALAVTLANATYTKETTACNLACERGKTCKLQEVVCVRAPCNPVPTCVPVESEPACTKTCPKNQVCQIDSEDYSQFCYNPCAATLCLEGTTCQVEQVQCIQAPCQPVVVCKPITTPCTAKRVLRATDNV</sequence>
<evidence type="ECO:0000256" key="1">
    <source>
        <dbReference type="SAM" id="Coils"/>
    </source>
</evidence>
<dbReference type="Proteomes" id="UP001259832">
    <property type="component" value="Unassembled WGS sequence"/>
</dbReference>
<evidence type="ECO:0000256" key="2">
    <source>
        <dbReference type="SAM" id="MobiDB-lite"/>
    </source>
</evidence>
<protein>
    <submittedName>
        <fullName evidence="3">Uncharacterized protein</fullName>
    </submittedName>
</protein>